<evidence type="ECO:0000313" key="3">
    <source>
        <dbReference type="EMBL" id="KWX11804.1"/>
    </source>
</evidence>
<name>A0A132NP32_GIAIN</name>
<feature type="domain" description="WW" evidence="2">
    <location>
        <begin position="46"/>
        <end position="81"/>
    </location>
</feature>
<dbReference type="VEuPathDB" id="GiardiaDB:QR46_4236"/>
<dbReference type="PROSITE" id="PS50020">
    <property type="entry name" value="WW_DOMAIN_2"/>
    <property type="match status" value="1"/>
</dbReference>
<evidence type="ECO:0000313" key="4">
    <source>
        <dbReference type="Proteomes" id="UP000070089"/>
    </source>
</evidence>
<dbReference type="PANTHER" id="PTHR21715:SF0">
    <property type="entry name" value="RH04127P"/>
    <property type="match status" value="1"/>
</dbReference>
<feature type="region of interest" description="Disordered" evidence="1">
    <location>
        <begin position="646"/>
        <end position="765"/>
    </location>
</feature>
<dbReference type="CDD" id="cd00201">
    <property type="entry name" value="WW"/>
    <property type="match status" value="1"/>
</dbReference>
<sequence length="1029" mass="114870">MMPPDSFDPRLSKYFTDPIISQYTKFFGFSTSDAGLLWIVDEAIAAPLPLAWEEGVSLKKNNRPYYWKPPSTKSTWVHPVDAFYLAFTRRLRDQLSGINSTDPTFYFTQRPPNVCIDVLNMCAFLDLDPASSYVWIALVALCTPLPPTWQQRDDYTYLNIETKEESTSHPCDLLFYTWVREALNFPEQTGEWIFPKLSAQESAKIPEGKILSYSFKQCRACILDETVVTTIKRITPPTQFAEDQPDWIKGAIMNASSAVFGAEVYTTQVLTGGSKVHYIDSLSHQSPVENIITDNREMLRALQTADANSMTALTFNKSLALSACSDGDPLTNTLHHSNRHKRIDLGASLLSASNPMLLTANTAKAGMIDNSLTDELMFTSVREVEPRTESGTIGLPLPRPRETLVDRRNLHLLLKAKNVSTVTLFKEYDRLKSKAPAHCTSVSSYVGMLLSNTGSSVKRSRKLDKDVERPSSVQSFSNNDTHTNSVMRYPERPTQKIEDRYKIPESSELLETSYYGYQRAENKAKVEQTIKRNAVSHSQSQAQPITGSSILYQSLVDPVGGLASSQTRSHGLTLSADTLVSDPFLAINTSMSKQAIMAASGKFDNTPNRALKMTSVLGTTPLYDISAEGARARMGLLRVNVSDNHRGMARARSPSPPSTPVVGASGHATNLDKMGALGSRYRPLSRNTRSPARTTSPCLSFSKLNATGRNGSPARGARRRARSNTETRSSTESCNARTDDPTASNLHPAASPTRGITPTSISQRAEDERARAYLLQHRDNTMIPQRREYVATDFVISLLALPPPTVSFFYGKMQVDSKIFKEQFKACICPTMSRDPINSILYQSLPRLSTEPKFINLRLKVKVEYDIDDDTHNVYNKSATHEAFKNVHPWYVPIIQYYINNVVVDGSPTSECFGFVMNTTDFFISMPIIISEQYKFIISDVDGITKAWISETLEFLHQTCERIDSEIGKCHGKRSANVYNPVYTVNDVKECKVSIRMLCDNVLTLFSKLQALKPSIKLSAFADSKKKYL</sequence>
<feature type="compositionally biased region" description="Polar residues" evidence="1">
    <location>
        <begin position="471"/>
        <end position="486"/>
    </location>
</feature>
<dbReference type="Proteomes" id="UP000070089">
    <property type="component" value="Unassembled WGS sequence"/>
</dbReference>
<dbReference type="OrthoDB" id="6344460at2759"/>
<feature type="compositionally biased region" description="Polar residues" evidence="1">
    <location>
        <begin position="685"/>
        <end position="707"/>
    </location>
</feature>
<feature type="compositionally biased region" description="Polar residues" evidence="1">
    <location>
        <begin position="754"/>
        <end position="763"/>
    </location>
</feature>
<dbReference type="InterPro" id="IPR053233">
    <property type="entry name" value="ABRA-related"/>
</dbReference>
<dbReference type="InterPro" id="IPR036020">
    <property type="entry name" value="WW_dom_sf"/>
</dbReference>
<gene>
    <name evidence="3" type="ORF">QR46_4236</name>
</gene>
<protein>
    <recommendedName>
        <fullName evidence="2">WW domain-containing protein</fullName>
    </recommendedName>
</protein>
<proteinExistence type="predicted"/>
<dbReference type="PANTHER" id="PTHR21715">
    <property type="entry name" value="RH04127P"/>
    <property type="match status" value="1"/>
</dbReference>
<evidence type="ECO:0000259" key="2">
    <source>
        <dbReference type="PROSITE" id="PS50020"/>
    </source>
</evidence>
<reference evidence="3 4" key="1">
    <citation type="journal article" date="2015" name="Mol. Biochem. Parasitol.">
        <title>Identification of polymorphic genes for use in assemblage B genotyping assays through comparative genomics of multiple assemblage B Giardia duodenalis isolates.</title>
        <authorList>
            <person name="Wielinga C."/>
            <person name="Thompson R.C."/>
            <person name="Monis P."/>
            <person name="Ryan U."/>
        </authorList>
    </citation>
    <scope>NUCLEOTIDE SEQUENCE [LARGE SCALE GENOMIC DNA]</scope>
    <source>
        <strain evidence="3 4">BAH15c1</strain>
    </source>
</reference>
<comment type="caution">
    <text evidence="3">The sequence shown here is derived from an EMBL/GenBank/DDBJ whole genome shotgun (WGS) entry which is preliminary data.</text>
</comment>
<organism evidence="3 4">
    <name type="scientific">Giardia duodenalis assemblage B</name>
    <dbReference type="NCBI Taxonomy" id="1394984"/>
    <lineage>
        <taxon>Eukaryota</taxon>
        <taxon>Metamonada</taxon>
        <taxon>Diplomonadida</taxon>
        <taxon>Hexamitidae</taxon>
        <taxon>Giardiinae</taxon>
        <taxon>Giardia</taxon>
    </lineage>
</organism>
<feature type="region of interest" description="Disordered" evidence="1">
    <location>
        <begin position="457"/>
        <end position="486"/>
    </location>
</feature>
<dbReference type="EMBL" id="JXTI01000155">
    <property type="protein sequence ID" value="KWX11804.1"/>
    <property type="molecule type" value="Genomic_DNA"/>
</dbReference>
<feature type="compositionally biased region" description="Low complexity" evidence="1">
    <location>
        <begin position="724"/>
        <end position="733"/>
    </location>
</feature>
<accession>A0A132NP32</accession>
<dbReference type="AlphaFoldDB" id="A0A132NP32"/>
<evidence type="ECO:0000256" key="1">
    <source>
        <dbReference type="SAM" id="MobiDB-lite"/>
    </source>
</evidence>
<dbReference type="InterPro" id="IPR001202">
    <property type="entry name" value="WW_dom"/>
</dbReference>
<dbReference type="SUPFAM" id="SSF51045">
    <property type="entry name" value="WW domain"/>
    <property type="match status" value="1"/>
</dbReference>